<dbReference type="InterPro" id="IPR050309">
    <property type="entry name" value="Type-B_Carboxylest/Lipase"/>
</dbReference>
<keyword evidence="6" id="KW-1185">Reference proteome</keyword>
<keyword evidence="3" id="KW-0732">Signal</keyword>
<evidence type="ECO:0000256" key="2">
    <source>
        <dbReference type="ARBA" id="ARBA00022801"/>
    </source>
</evidence>
<dbReference type="Gene3D" id="3.40.50.1820">
    <property type="entry name" value="alpha/beta hydrolase"/>
    <property type="match status" value="1"/>
</dbReference>
<dbReference type="PANTHER" id="PTHR11559">
    <property type="entry name" value="CARBOXYLESTERASE"/>
    <property type="match status" value="1"/>
</dbReference>
<dbReference type="Pfam" id="PF00135">
    <property type="entry name" value="COesterase"/>
    <property type="match status" value="1"/>
</dbReference>
<dbReference type="EC" id="3.1.1.-" evidence="3"/>
<reference evidence="5" key="1">
    <citation type="submission" date="2021-03" db="EMBL/GenBank/DDBJ databases">
        <title>Revisited historic fungal species revealed as producer of novel bioactive compounds through whole genome sequencing and comparative genomics.</title>
        <authorList>
            <person name="Vignolle G.A."/>
            <person name="Hochenegger N."/>
            <person name="Mach R.L."/>
            <person name="Mach-Aigner A.R."/>
            <person name="Javad Rahimi M."/>
            <person name="Salim K.A."/>
            <person name="Chan C.M."/>
            <person name="Lim L.B.L."/>
            <person name="Cai F."/>
            <person name="Druzhinina I.S."/>
            <person name="U'Ren J.M."/>
            <person name="Derntl C."/>
        </authorList>
    </citation>
    <scope>NUCLEOTIDE SEQUENCE</scope>
    <source>
        <strain evidence="5">TUCIM 5799</strain>
    </source>
</reference>
<organism evidence="5 6">
    <name type="scientific">Neoarthrinium moseri</name>
    <dbReference type="NCBI Taxonomy" id="1658444"/>
    <lineage>
        <taxon>Eukaryota</taxon>
        <taxon>Fungi</taxon>
        <taxon>Dikarya</taxon>
        <taxon>Ascomycota</taxon>
        <taxon>Pezizomycotina</taxon>
        <taxon>Sordariomycetes</taxon>
        <taxon>Xylariomycetidae</taxon>
        <taxon>Amphisphaeriales</taxon>
        <taxon>Apiosporaceae</taxon>
        <taxon>Neoarthrinium</taxon>
    </lineage>
</organism>
<dbReference type="InterPro" id="IPR019826">
    <property type="entry name" value="Carboxylesterase_B_AS"/>
</dbReference>
<feature type="domain" description="Carboxylesterase type B" evidence="4">
    <location>
        <begin position="31"/>
        <end position="541"/>
    </location>
</feature>
<evidence type="ECO:0000256" key="3">
    <source>
        <dbReference type="RuleBase" id="RU361235"/>
    </source>
</evidence>
<name>A0A9P9W9C8_9PEZI</name>
<dbReference type="InterPro" id="IPR002018">
    <property type="entry name" value="CarbesteraseB"/>
</dbReference>
<feature type="signal peptide" evidence="3">
    <location>
        <begin position="1"/>
        <end position="29"/>
    </location>
</feature>
<evidence type="ECO:0000313" key="5">
    <source>
        <dbReference type="EMBL" id="KAI1852942.1"/>
    </source>
</evidence>
<dbReference type="AlphaFoldDB" id="A0A9P9W9C8"/>
<gene>
    <name evidence="5" type="ORF">JX265_012970</name>
</gene>
<protein>
    <recommendedName>
        <fullName evidence="3">Carboxylic ester hydrolase</fullName>
        <ecNumber evidence="3">3.1.1.-</ecNumber>
    </recommendedName>
</protein>
<dbReference type="GO" id="GO:0016787">
    <property type="term" value="F:hydrolase activity"/>
    <property type="evidence" value="ECO:0007669"/>
    <property type="project" value="UniProtKB-KW"/>
</dbReference>
<accession>A0A9P9W9C8</accession>
<proteinExistence type="inferred from homology"/>
<dbReference type="InterPro" id="IPR029058">
    <property type="entry name" value="AB_hydrolase_fold"/>
</dbReference>
<comment type="similarity">
    <text evidence="1 3">Belongs to the type-B carboxylesterase/lipase family.</text>
</comment>
<dbReference type="PROSITE" id="PS00122">
    <property type="entry name" value="CARBOXYLESTERASE_B_1"/>
    <property type="match status" value="1"/>
</dbReference>
<dbReference type="SUPFAM" id="SSF53474">
    <property type="entry name" value="alpha/beta-Hydrolases"/>
    <property type="match status" value="1"/>
</dbReference>
<evidence type="ECO:0000313" key="6">
    <source>
        <dbReference type="Proteomes" id="UP000829685"/>
    </source>
</evidence>
<keyword evidence="2 3" id="KW-0378">Hydrolase</keyword>
<dbReference type="Proteomes" id="UP000829685">
    <property type="component" value="Unassembled WGS sequence"/>
</dbReference>
<evidence type="ECO:0000256" key="1">
    <source>
        <dbReference type="ARBA" id="ARBA00005964"/>
    </source>
</evidence>
<evidence type="ECO:0000259" key="4">
    <source>
        <dbReference type="Pfam" id="PF00135"/>
    </source>
</evidence>
<sequence>MIMAHLSMRGLSVTIILSIWTHGPSAVLGCSPQIDLDFGTFRGTAELTGVDSYLGIPFAHAGRFENPILVSPEKKLSGIQDATTYGPACAQGSVVVPDQSLAPLGDILQTVAALGPPGTLVESEDCLSINVQVPSGVSPDAKLPVVFWIHGGGWVSGSSGGVTNTTALADAQWQGARLSLFGFLASQEITDAGVSNLGQKDQRAAMQWVQKYIDKFGGDPSKVTLFGESAGALSIGAHLVLNDGDNEGLFRAAIMLSGGVHKWKDYRSVQPIFETVVSQVGCADAVDKVNCLRHSKYEDLLGLAKTLPGLVSYLGTYFPFSPRPDGVFLKDSPHRLLREGRYSRVPYLIGDTKDEGTIFSVIPQLNVTTSKDFDNYFELLFQNLTPQQVAAFTSLYSEDPKDGSPFDTGNRTFLGPQYKRLSAALGDITFQSTRRDLLNLTYNTQKAYTCQIEQPVVRFGDLPIGNFSALEVLGSFHYSDVALNAFGHIPPTASNNSLNLMSTIVAFTNSLNPNSHGLDLPAWPAWDPLSKAIFQFSEVDNTVITDDFREKQMGFLNENADIYTF</sequence>
<comment type="caution">
    <text evidence="5">The sequence shown here is derived from an EMBL/GenBank/DDBJ whole genome shotgun (WGS) entry which is preliminary data.</text>
</comment>
<dbReference type="EMBL" id="JAFIMR010000060">
    <property type="protein sequence ID" value="KAI1852942.1"/>
    <property type="molecule type" value="Genomic_DNA"/>
</dbReference>
<feature type="chain" id="PRO_5040532493" description="Carboxylic ester hydrolase" evidence="3">
    <location>
        <begin position="30"/>
        <end position="565"/>
    </location>
</feature>